<evidence type="ECO:0000256" key="1">
    <source>
        <dbReference type="ARBA" id="ARBA00004236"/>
    </source>
</evidence>
<evidence type="ECO:0000256" key="5">
    <source>
        <dbReference type="ARBA" id="ARBA00023136"/>
    </source>
</evidence>
<dbReference type="PANTHER" id="PTHR31052:SF2">
    <property type="entry name" value="COBRA-LIKE PROTEIN 10"/>
    <property type="match status" value="1"/>
</dbReference>
<feature type="domain" description="COBRA C-terminal" evidence="9">
    <location>
        <begin position="419"/>
        <end position="628"/>
    </location>
</feature>
<evidence type="ECO:0000256" key="8">
    <source>
        <dbReference type="SAM" id="SignalP"/>
    </source>
</evidence>
<keyword evidence="5 7" id="KW-0472">Membrane</keyword>
<dbReference type="AlphaFoldDB" id="A0A7I8K9L3"/>
<dbReference type="GO" id="GO:0005886">
    <property type="term" value="C:plasma membrane"/>
    <property type="evidence" value="ECO:0007669"/>
    <property type="project" value="UniProtKB-SubCell"/>
</dbReference>
<comment type="subcellular location">
    <subcellularLocation>
        <location evidence="1">Cell membrane</location>
    </subcellularLocation>
</comment>
<organism evidence="10 11">
    <name type="scientific">Spirodela intermedia</name>
    <name type="common">Intermediate duckweed</name>
    <dbReference type="NCBI Taxonomy" id="51605"/>
    <lineage>
        <taxon>Eukaryota</taxon>
        <taxon>Viridiplantae</taxon>
        <taxon>Streptophyta</taxon>
        <taxon>Embryophyta</taxon>
        <taxon>Tracheophyta</taxon>
        <taxon>Spermatophyta</taxon>
        <taxon>Magnoliopsida</taxon>
        <taxon>Liliopsida</taxon>
        <taxon>Araceae</taxon>
        <taxon>Lemnoideae</taxon>
        <taxon>Spirodela</taxon>
    </lineage>
</organism>
<evidence type="ECO:0000256" key="6">
    <source>
        <dbReference type="ARBA" id="ARBA00023180"/>
    </source>
</evidence>
<comment type="similarity">
    <text evidence="2">Belongs to the COBRA family.</text>
</comment>
<keyword evidence="7" id="KW-1133">Transmembrane helix</keyword>
<dbReference type="OrthoDB" id="2014623at2759"/>
<keyword evidence="4 8" id="KW-0732">Signal</keyword>
<evidence type="ECO:0000256" key="4">
    <source>
        <dbReference type="ARBA" id="ARBA00022729"/>
    </source>
</evidence>
<reference evidence="10" key="1">
    <citation type="submission" date="2020-02" db="EMBL/GenBank/DDBJ databases">
        <authorList>
            <person name="Scholz U."/>
            <person name="Mascher M."/>
            <person name="Fiebig A."/>
        </authorList>
    </citation>
    <scope>NUCLEOTIDE SEQUENCE</scope>
</reference>
<feature type="transmembrane region" description="Helical" evidence="7">
    <location>
        <begin position="638"/>
        <end position="660"/>
    </location>
</feature>
<dbReference type="Proteomes" id="UP000663760">
    <property type="component" value="Chromosome 4"/>
</dbReference>
<dbReference type="Pfam" id="PF04833">
    <property type="entry name" value="COBRA"/>
    <property type="match status" value="1"/>
</dbReference>
<evidence type="ECO:0000256" key="3">
    <source>
        <dbReference type="ARBA" id="ARBA00022475"/>
    </source>
</evidence>
<dbReference type="InterPro" id="IPR006918">
    <property type="entry name" value="COBRA_pln"/>
</dbReference>
<dbReference type="PANTHER" id="PTHR31052">
    <property type="entry name" value="COBRA-LIKE PROTEIN 7"/>
    <property type="match status" value="1"/>
</dbReference>
<evidence type="ECO:0000313" key="10">
    <source>
        <dbReference type="EMBL" id="CAA7394467.1"/>
    </source>
</evidence>
<keyword evidence="7" id="KW-0812">Transmembrane</keyword>
<dbReference type="EMBL" id="LR746267">
    <property type="protein sequence ID" value="CAA7394467.1"/>
    <property type="molecule type" value="Genomic_DNA"/>
</dbReference>
<keyword evidence="6" id="KW-0325">Glycoprotein</keyword>
<sequence>MRSRTHFCSLLFLFLLAASPSPGRADDYGLVEEAATPPAAENCDGIFLTYTFLRRSKEYPHVKNASAQAWAFESVATLLNTGRQDLQGWNLFIGFQHGEILVSASGAVLTEGPEFPAHVGNGTALSGFPQTDLKNSIDTAGDINQIQIEVQLKGTQFGLRDPALPMPRTLKLLNDGYLCPKPTRHVGSVMYLCCSRDPKFKANKMAATKFLPRRAGDLTIAYDVLQAFEGKYLAQVTLDNWNPLGRLDNWNLTWEWKRGEFIYSMKGAYTHLKDASSCIYGEASTFYQSLDFAAVLNCQRRPVIADLPPERVDDDQIGKIPFCCKNGSLLPPTMNSTKSKAIFQLLVFKIPPDMNRTALYPPQNWKIAGVLNPDYLCGPPQRVSPMEFPDPSGLDAVSTAVASWQVVCNITRPKAKASRCCVSFSAYYNDSVVPCGTCACGCADGLVCDADAPPLLLPSEALLVPFNNRTAKAKAWASIKHRPVPNPLPCGDFCGVSINWHIYSNYRNGWTARITIFNWEGYTFKDWFAAVQLRRAFQGYERVYSFNGTKLPELHNTLFFEGLPGLNYLMPLSEDKDQSGGSRVPGKQQSVISFTKKLTPGIDIEAGDGFPSRVYFNGEECALPTDIPRADAGRGHCGLSVVVSLTVMAVLLLTVDGLFFF</sequence>
<dbReference type="InterPro" id="IPR056900">
    <property type="entry name" value="COB_C"/>
</dbReference>
<name>A0A7I8K9L3_SPIIN</name>
<protein>
    <recommendedName>
        <fullName evidence="9">COBRA C-terminal domain-containing protein</fullName>
    </recommendedName>
</protein>
<feature type="signal peptide" evidence="8">
    <location>
        <begin position="1"/>
        <end position="25"/>
    </location>
</feature>
<evidence type="ECO:0000256" key="2">
    <source>
        <dbReference type="ARBA" id="ARBA00005507"/>
    </source>
</evidence>
<dbReference type="GO" id="GO:0010215">
    <property type="term" value="P:cellulose microfibril organization"/>
    <property type="evidence" value="ECO:0007669"/>
    <property type="project" value="InterPro"/>
</dbReference>
<evidence type="ECO:0000259" key="9">
    <source>
        <dbReference type="Pfam" id="PF25079"/>
    </source>
</evidence>
<accession>A0A7I8K9L3</accession>
<evidence type="ECO:0000313" key="11">
    <source>
        <dbReference type="Proteomes" id="UP000663760"/>
    </source>
</evidence>
<proteinExistence type="inferred from homology"/>
<keyword evidence="11" id="KW-1185">Reference proteome</keyword>
<keyword evidence="3" id="KW-1003">Cell membrane</keyword>
<dbReference type="Pfam" id="PF25079">
    <property type="entry name" value="COB_C"/>
    <property type="match status" value="1"/>
</dbReference>
<evidence type="ECO:0000256" key="7">
    <source>
        <dbReference type="SAM" id="Phobius"/>
    </source>
</evidence>
<gene>
    <name evidence="10" type="ORF">SI8410_04005128</name>
</gene>
<feature type="chain" id="PRO_5029824960" description="COBRA C-terminal domain-containing protein" evidence="8">
    <location>
        <begin position="26"/>
        <end position="661"/>
    </location>
</feature>